<protein>
    <submittedName>
        <fullName evidence="1">Uncharacterized protein</fullName>
    </submittedName>
</protein>
<evidence type="ECO:0000313" key="2">
    <source>
        <dbReference type="Proteomes" id="UP000507470"/>
    </source>
</evidence>
<dbReference type="Proteomes" id="UP000507470">
    <property type="component" value="Unassembled WGS sequence"/>
</dbReference>
<sequence length="185" mass="21366">MKGYSLSTKSMSSMHSEIQQTCFKNGINIECSNFDGQWLRLATSDEHDKPLTLLQLQRDTWEEAKKANRDQILTIFSKALIAPAIENDLLLHKITGSLSVPCPLYKKLIDALEKRKIRLIQMTPEETIANPKEDEVMVQRTNLQLQIKDVVYQQILGKLKEHTKQSIANKWQSKSWIQLKADRYP</sequence>
<reference evidence="1 2" key="1">
    <citation type="submission" date="2020-06" db="EMBL/GenBank/DDBJ databases">
        <authorList>
            <person name="Li R."/>
            <person name="Bekaert M."/>
        </authorList>
    </citation>
    <scope>NUCLEOTIDE SEQUENCE [LARGE SCALE GENOMIC DNA]</scope>
    <source>
        <strain evidence="2">wild</strain>
    </source>
</reference>
<keyword evidence="2" id="KW-1185">Reference proteome</keyword>
<accession>A0A6J8AS99</accession>
<gene>
    <name evidence="1" type="ORF">MCOR_10847</name>
</gene>
<proteinExistence type="predicted"/>
<organism evidence="1 2">
    <name type="scientific">Mytilus coruscus</name>
    <name type="common">Sea mussel</name>
    <dbReference type="NCBI Taxonomy" id="42192"/>
    <lineage>
        <taxon>Eukaryota</taxon>
        <taxon>Metazoa</taxon>
        <taxon>Spiralia</taxon>
        <taxon>Lophotrochozoa</taxon>
        <taxon>Mollusca</taxon>
        <taxon>Bivalvia</taxon>
        <taxon>Autobranchia</taxon>
        <taxon>Pteriomorphia</taxon>
        <taxon>Mytilida</taxon>
        <taxon>Mytiloidea</taxon>
        <taxon>Mytilidae</taxon>
        <taxon>Mytilinae</taxon>
        <taxon>Mytilus</taxon>
    </lineage>
</organism>
<evidence type="ECO:0000313" key="1">
    <source>
        <dbReference type="EMBL" id="CAC5372913.1"/>
    </source>
</evidence>
<name>A0A6J8AS99_MYTCO</name>
<dbReference type="EMBL" id="CACVKT020001876">
    <property type="protein sequence ID" value="CAC5372913.1"/>
    <property type="molecule type" value="Genomic_DNA"/>
</dbReference>
<dbReference type="AlphaFoldDB" id="A0A6J8AS99"/>